<dbReference type="RefSeq" id="WP_076940835.1">
    <property type="nucleotide sequence ID" value="NZ_MOXD01000002.1"/>
</dbReference>
<dbReference type="CDD" id="cd00082">
    <property type="entry name" value="HisKA"/>
    <property type="match status" value="1"/>
</dbReference>
<dbReference type="Pfam" id="PF00072">
    <property type="entry name" value="Response_reg"/>
    <property type="match status" value="1"/>
</dbReference>
<accession>A0A1S8CPC1</accession>
<sequence length="596" mass="66606">MINILSDKAPQGIKPHSQLRLLNNVLARLVFSINAVPFVGIVFAIWLYKLQLPLTPIICWIVLYLIAAVLVRIWHYRYRQKLSTTADTAMLAQWLPWVNRVALLHGIGLSSLMIVTAMSQSFDFTLLLNISIAAIIAANATHLTPLLGAFQRFFISCWGMLVILLPWRYGEIWPITFLLNLLYAFAIYRHALTSHAFFLQQVRLEEDSILLAEKFRVAKEEAEQALHDKNLFLTTASHDLRQPIHAMGFLIAAIVHKNRDPLLNPQLHDLQESVRSLHLMFNSLLDLTIIENNAVNVPATEVELVPLINSIVTLFREEANNRGLTLRARFPQRRCVALGDLSLLKQSLINLAHNALRYTPKGGVLLSVRPRGKEWLIEVWDTGIGVADAEKSQIFSPFYRPELAWRIDSAGHGLGLAVVARCAKLMKVQCGMSSIEGKGSRFWMRLPASDTVTARAPLAVPQKSLSVPQRSLTGTCLVVDDDPLVTAAWASLMQAWGVTVRCVASANEAFTLLESGFSPQAILCDQRLRSGESGFDILQELLHRFPQACGAMVSGEFNSEILQQAEKEGYLVLSKPLEPSQLHALLSQWLSPEQNQ</sequence>
<gene>
    <name evidence="9" type="ORF">BMI79_04455</name>
</gene>
<evidence type="ECO:0000256" key="4">
    <source>
        <dbReference type="ARBA" id="ARBA00023012"/>
    </source>
</evidence>
<feature type="modified residue" description="4-aspartylphosphate" evidence="5">
    <location>
        <position position="525"/>
    </location>
</feature>
<keyword evidence="3 5" id="KW-0597">Phosphoprotein</keyword>
<dbReference type="OrthoDB" id="9764438at2"/>
<evidence type="ECO:0000259" key="8">
    <source>
        <dbReference type="PROSITE" id="PS50110"/>
    </source>
</evidence>
<dbReference type="CDD" id="cd00156">
    <property type="entry name" value="REC"/>
    <property type="match status" value="1"/>
</dbReference>
<feature type="transmembrane region" description="Helical" evidence="6">
    <location>
        <begin position="54"/>
        <end position="76"/>
    </location>
</feature>
<evidence type="ECO:0000256" key="1">
    <source>
        <dbReference type="ARBA" id="ARBA00000085"/>
    </source>
</evidence>
<feature type="transmembrane region" description="Helical" evidence="6">
    <location>
        <begin position="153"/>
        <end position="169"/>
    </location>
</feature>
<evidence type="ECO:0000313" key="9">
    <source>
        <dbReference type="EMBL" id="OMQ25567.1"/>
    </source>
</evidence>
<dbReference type="PROSITE" id="PS50110">
    <property type="entry name" value="RESPONSE_REGULATORY"/>
    <property type="match status" value="1"/>
</dbReference>
<reference evidence="9 10" key="1">
    <citation type="submission" date="2016-11" db="EMBL/GenBank/DDBJ databases">
        <title>Rahnella oryzae sp. nov., isolated from rice root.</title>
        <authorList>
            <person name="Zhang X.-X."/>
            <person name="Zhang J."/>
        </authorList>
    </citation>
    <scope>NUCLEOTIDE SEQUENCE [LARGE SCALE GENOMIC DNA]</scope>
    <source>
        <strain evidence="9 10">J11-6</strain>
    </source>
</reference>
<dbReference type="Pfam" id="PF02518">
    <property type="entry name" value="HATPase_c"/>
    <property type="match status" value="1"/>
</dbReference>
<dbReference type="GO" id="GO:0000155">
    <property type="term" value="F:phosphorelay sensor kinase activity"/>
    <property type="evidence" value="ECO:0007669"/>
    <property type="project" value="InterPro"/>
</dbReference>
<dbReference type="PRINTS" id="PR00344">
    <property type="entry name" value="BCTRLSENSOR"/>
</dbReference>
<comment type="caution">
    <text evidence="9">The sequence shown here is derived from an EMBL/GenBank/DDBJ whole genome shotgun (WGS) entry which is preliminary data.</text>
</comment>
<dbReference type="InterPro" id="IPR004358">
    <property type="entry name" value="Sig_transdc_His_kin-like_C"/>
</dbReference>
<keyword evidence="9" id="KW-0808">Transferase</keyword>
<dbReference type="SUPFAM" id="SSF47384">
    <property type="entry name" value="Homodimeric domain of signal transducing histidine kinase"/>
    <property type="match status" value="1"/>
</dbReference>
<dbReference type="EC" id="2.7.13.3" evidence="2"/>
<evidence type="ECO:0000256" key="3">
    <source>
        <dbReference type="ARBA" id="ARBA00022553"/>
    </source>
</evidence>
<dbReference type="SMART" id="SM00448">
    <property type="entry name" value="REC"/>
    <property type="match status" value="1"/>
</dbReference>
<feature type="domain" description="Histidine kinase" evidence="7">
    <location>
        <begin position="235"/>
        <end position="450"/>
    </location>
</feature>
<name>A0A1S8CPC1_9GAMM</name>
<feature type="transmembrane region" description="Helical" evidence="6">
    <location>
        <begin position="124"/>
        <end position="141"/>
    </location>
</feature>
<dbReference type="Gene3D" id="3.30.565.10">
    <property type="entry name" value="Histidine kinase-like ATPase, C-terminal domain"/>
    <property type="match status" value="1"/>
</dbReference>
<dbReference type="STRING" id="2034155.BMI79_04455"/>
<dbReference type="SMART" id="SM00387">
    <property type="entry name" value="HATPase_c"/>
    <property type="match status" value="1"/>
</dbReference>
<dbReference type="InterPro" id="IPR005467">
    <property type="entry name" value="His_kinase_dom"/>
</dbReference>
<dbReference type="SMART" id="SM00388">
    <property type="entry name" value="HisKA"/>
    <property type="match status" value="1"/>
</dbReference>
<evidence type="ECO:0000256" key="5">
    <source>
        <dbReference type="PROSITE-ProRule" id="PRU00169"/>
    </source>
</evidence>
<dbReference type="InterPro" id="IPR003594">
    <property type="entry name" value="HATPase_dom"/>
</dbReference>
<keyword evidence="6" id="KW-0812">Transmembrane</keyword>
<feature type="transmembrane region" description="Helical" evidence="6">
    <location>
        <begin position="21"/>
        <end position="48"/>
    </location>
</feature>
<keyword evidence="4" id="KW-0902">Two-component regulatory system</keyword>
<proteinExistence type="predicted"/>
<evidence type="ECO:0000313" key="10">
    <source>
        <dbReference type="Proteomes" id="UP000216021"/>
    </source>
</evidence>
<feature type="transmembrane region" description="Helical" evidence="6">
    <location>
        <begin position="97"/>
        <end position="118"/>
    </location>
</feature>
<dbReference type="SUPFAM" id="SSF55874">
    <property type="entry name" value="ATPase domain of HSP90 chaperone/DNA topoisomerase II/histidine kinase"/>
    <property type="match status" value="1"/>
</dbReference>
<evidence type="ECO:0000256" key="6">
    <source>
        <dbReference type="SAM" id="Phobius"/>
    </source>
</evidence>
<protein>
    <recommendedName>
        <fullName evidence="2">histidine kinase</fullName>
        <ecNumber evidence="2">2.7.13.3</ecNumber>
    </recommendedName>
</protein>
<keyword evidence="10" id="KW-1185">Reference proteome</keyword>
<keyword evidence="6" id="KW-1133">Transmembrane helix</keyword>
<dbReference type="SUPFAM" id="SSF52172">
    <property type="entry name" value="CheY-like"/>
    <property type="match status" value="1"/>
</dbReference>
<evidence type="ECO:0000256" key="2">
    <source>
        <dbReference type="ARBA" id="ARBA00012438"/>
    </source>
</evidence>
<feature type="domain" description="Response regulatory" evidence="8">
    <location>
        <begin position="475"/>
        <end position="590"/>
    </location>
</feature>
<dbReference type="Pfam" id="PF00512">
    <property type="entry name" value="HisKA"/>
    <property type="match status" value="1"/>
</dbReference>
<dbReference type="Gene3D" id="3.40.50.2300">
    <property type="match status" value="1"/>
</dbReference>
<keyword evidence="9" id="KW-0418">Kinase</keyword>
<dbReference type="InterPro" id="IPR036097">
    <property type="entry name" value="HisK_dim/P_sf"/>
</dbReference>
<dbReference type="InterPro" id="IPR011006">
    <property type="entry name" value="CheY-like_superfamily"/>
</dbReference>
<dbReference type="Gene3D" id="1.10.287.130">
    <property type="match status" value="1"/>
</dbReference>
<evidence type="ECO:0000259" key="7">
    <source>
        <dbReference type="PROSITE" id="PS50109"/>
    </source>
</evidence>
<dbReference type="InterPro" id="IPR003661">
    <property type="entry name" value="HisK_dim/P_dom"/>
</dbReference>
<keyword evidence="6" id="KW-0472">Membrane</keyword>
<dbReference type="Proteomes" id="UP000216021">
    <property type="component" value="Unassembled WGS sequence"/>
</dbReference>
<dbReference type="EMBL" id="MOXD01000002">
    <property type="protein sequence ID" value="OMQ25567.1"/>
    <property type="molecule type" value="Genomic_DNA"/>
</dbReference>
<dbReference type="InterPro" id="IPR036890">
    <property type="entry name" value="HATPase_C_sf"/>
</dbReference>
<dbReference type="PROSITE" id="PS50109">
    <property type="entry name" value="HIS_KIN"/>
    <property type="match status" value="1"/>
</dbReference>
<dbReference type="PANTHER" id="PTHR45339:SF1">
    <property type="entry name" value="HYBRID SIGNAL TRANSDUCTION HISTIDINE KINASE J"/>
    <property type="match status" value="1"/>
</dbReference>
<dbReference type="PANTHER" id="PTHR45339">
    <property type="entry name" value="HYBRID SIGNAL TRANSDUCTION HISTIDINE KINASE J"/>
    <property type="match status" value="1"/>
</dbReference>
<comment type="catalytic activity">
    <reaction evidence="1">
        <text>ATP + protein L-histidine = ADP + protein N-phospho-L-histidine.</text>
        <dbReference type="EC" id="2.7.13.3"/>
    </reaction>
</comment>
<dbReference type="AlphaFoldDB" id="A0A1S8CPC1"/>
<dbReference type="InterPro" id="IPR001789">
    <property type="entry name" value="Sig_transdc_resp-reg_receiver"/>
</dbReference>
<organism evidence="9 10">
    <name type="scientific">Serratia oryzae</name>
    <dbReference type="NCBI Taxonomy" id="2034155"/>
    <lineage>
        <taxon>Bacteria</taxon>
        <taxon>Pseudomonadati</taxon>
        <taxon>Pseudomonadota</taxon>
        <taxon>Gammaproteobacteria</taxon>
        <taxon>Enterobacterales</taxon>
        <taxon>Yersiniaceae</taxon>
        <taxon>Serratia</taxon>
    </lineage>
</organism>